<dbReference type="GO" id="GO:0003682">
    <property type="term" value="F:chromatin binding"/>
    <property type="evidence" value="ECO:0007669"/>
    <property type="project" value="TreeGrafter"/>
</dbReference>
<dbReference type="OrthoDB" id="6017at2759"/>
<dbReference type="AlphaFoldDB" id="A0A177CMC5"/>
<dbReference type="CDD" id="cd04369">
    <property type="entry name" value="Bromodomain"/>
    <property type="match status" value="2"/>
</dbReference>
<dbReference type="PANTHER" id="PTHR16062:SF19">
    <property type="entry name" value="PROTEIN POLYBROMO-1"/>
    <property type="match status" value="1"/>
</dbReference>
<dbReference type="GO" id="GO:0006338">
    <property type="term" value="P:chromatin remodeling"/>
    <property type="evidence" value="ECO:0007669"/>
    <property type="project" value="InterPro"/>
</dbReference>
<feature type="region of interest" description="Disordered" evidence="9">
    <location>
        <begin position="355"/>
        <end position="462"/>
    </location>
</feature>
<feature type="region of interest" description="Disordered" evidence="9">
    <location>
        <begin position="1"/>
        <end position="45"/>
    </location>
</feature>
<reference evidence="11 12" key="1">
    <citation type="submission" date="2016-05" db="EMBL/GenBank/DDBJ databases">
        <title>Comparative analysis of secretome profiles of manganese(II)-oxidizing ascomycete fungi.</title>
        <authorList>
            <consortium name="DOE Joint Genome Institute"/>
            <person name="Zeiner C.A."/>
            <person name="Purvine S.O."/>
            <person name="Zink E.M."/>
            <person name="Wu S."/>
            <person name="Pasa-Tolic L."/>
            <person name="Chaput D.L."/>
            <person name="Haridas S."/>
            <person name="Grigoriev I.V."/>
            <person name="Santelli C.M."/>
            <person name="Hansel C.M."/>
        </authorList>
    </citation>
    <scope>NUCLEOTIDE SEQUENCE [LARGE SCALE GENOMIC DNA]</scope>
    <source>
        <strain evidence="11 12">AP3s5-JAC2a</strain>
    </source>
</reference>
<feature type="compositionally biased region" description="Low complexity" evidence="9">
    <location>
        <begin position="202"/>
        <end position="215"/>
    </location>
</feature>
<dbReference type="Gene3D" id="1.20.920.10">
    <property type="entry name" value="Bromodomain-like"/>
    <property type="match status" value="2"/>
</dbReference>
<evidence type="ECO:0000256" key="4">
    <source>
        <dbReference type="ARBA" id="ARBA00023015"/>
    </source>
</evidence>
<dbReference type="InParanoid" id="A0A177CMC5"/>
<feature type="compositionally biased region" description="Polar residues" evidence="9">
    <location>
        <begin position="392"/>
        <end position="407"/>
    </location>
</feature>
<dbReference type="RefSeq" id="XP_018039069.1">
    <property type="nucleotide sequence ID" value="XM_018178030.1"/>
</dbReference>
<feature type="compositionally biased region" description="Polar residues" evidence="9">
    <location>
        <begin position="441"/>
        <end position="452"/>
    </location>
</feature>
<proteinExistence type="predicted"/>
<keyword evidence="6" id="KW-0804">Transcription</keyword>
<keyword evidence="3" id="KW-0156">Chromatin regulator</keyword>
<keyword evidence="2" id="KW-0677">Repeat</keyword>
<evidence type="ECO:0000256" key="6">
    <source>
        <dbReference type="ARBA" id="ARBA00023163"/>
    </source>
</evidence>
<feature type="region of interest" description="Disordered" evidence="9">
    <location>
        <begin position="496"/>
        <end position="543"/>
    </location>
</feature>
<keyword evidence="5 8" id="KW-0103">Bromodomain</keyword>
<dbReference type="FunFam" id="1.20.920.10:FF:000083">
    <property type="entry name" value="WGS project CABT00000000 data, contig 2.8"/>
    <property type="match status" value="1"/>
</dbReference>
<keyword evidence="7" id="KW-0539">Nucleus</keyword>
<feature type="domain" description="Bromo" evidence="10">
    <location>
        <begin position="255"/>
        <end position="337"/>
    </location>
</feature>
<dbReference type="GeneID" id="28761516"/>
<dbReference type="InterPro" id="IPR054551">
    <property type="entry name" value="RSC4_Ig-like"/>
</dbReference>
<name>A0A177CMC5_9PLEO</name>
<dbReference type="Pfam" id="PF00439">
    <property type="entry name" value="Bromodomain"/>
    <property type="match status" value="2"/>
</dbReference>
<gene>
    <name evidence="11" type="ORF">CC84DRAFT_1162584</name>
</gene>
<evidence type="ECO:0000256" key="5">
    <source>
        <dbReference type="ARBA" id="ARBA00023117"/>
    </source>
</evidence>
<evidence type="ECO:0000256" key="7">
    <source>
        <dbReference type="ARBA" id="ARBA00023242"/>
    </source>
</evidence>
<dbReference type="Proteomes" id="UP000077069">
    <property type="component" value="Unassembled WGS sequence"/>
</dbReference>
<evidence type="ECO:0000256" key="8">
    <source>
        <dbReference type="PROSITE-ProRule" id="PRU00035"/>
    </source>
</evidence>
<dbReference type="Pfam" id="PF22994">
    <property type="entry name" value="RSC4_Ig_like"/>
    <property type="match status" value="1"/>
</dbReference>
<dbReference type="InterPro" id="IPR036427">
    <property type="entry name" value="Bromodomain-like_sf"/>
</dbReference>
<dbReference type="InterPro" id="IPR018359">
    <property type="entry name" value="Bromodomain_CS"/>
</dbReference>
<sequence length="733" mass="79000">MESAAKRKAGGAAAPENEGRPSKRQKVPDSTKAAADAETPESTTEMGLKFLESLKQAKDKTGRPISVHFLTLPDRNVLPEYYDVIKLPIAIDTIEDRLNAGGYTCLADVESDAKRLVNNAKAYNDKKSAIYEDAERLRKTASNWMVKHNPAYRREGYQAVATPIPGEEPIPYGKPIPRVHPATPRATPSTPDSASTDRPRRAAAVAATQAVTPAPSKLRHSASAAPEEGDATDFKGKSFQQAQEQIVNGLIGYTEPDSGLQIFQPFVNLPSRSIKDYYQIIKDPVSLSGVLKKVRGVIGRNAPTGITELKSWDAFEQMMAMIWKNARIYNEDGSDLYNLSLELEEMFNQRLAAAKSKVDEPSQPKLKLNMSTAAPSPAPQPKQALKIKLRQSPVSDPNTPAARSSATPGVIVDSEALIRQQRHVLDSMNGSRSSRPPSAGRTGTPTTLSNPFNGPRGASATIPSIPAAQTRTAGSPGMNGVKNDVQSPALNAIRPASNASDSQRMSIPAHTPHPAMPPPHAASRTSGSPLPNGPIGQHTGGYANSYAPPTPSYYVPPVTPHFENFRKVPLKCADEALIPKITLNTHPALNLSKPWSMAIPAHKSKTSHSVTVPIPTTHSYLQIVPHIPIAHTARLYRLFVMVNGNKTFEVNRVPVTAGINGAAVGSSPQPGVEAGKKKGEPVYEAKLGAGVNRVEIEIVAERERGKGEKESTVPKEQIESEKCTIFLHLTRSL</sequence>
<protein>
    <submittedName>
        <fullName evidence="11">Bromodomain-domain-containing protein</fullName>
    </submittedName>
</protein>
<evidence type="ECO:0000256" key="9">
    <source>
        <dbReference type="SAM" id="MobiDB-lite"/>
    </source>
</evidence>
<evidence type="ECO:0000313" key="11">
    <source>
        <dbReference type="EMBL" id="OAG08704.1"/>
    </source>
</evidence>
<accession>A0A177CMC5</accession>
<evidence type="ECO:0000256" key="1">
    <source>
        <dbReference type="ARBA" id="ARBA00004123"/>
    </source>
</evidence>
<feature type="domain" description="Bromo" evidence="10">
    <location>
        <begin position="61"/>
        <end position="131"/>
    </location>
</feature>
<dbReference type="InterPro" id="IPR001487">
    <property type="entry name" value="Bromodomain"/>
</dbReference>
<keyword evidence="4" id="KW-0805">Transcription regulation</keyword>
<evidence type="ECO:0000259" key="10">
    <source>
        <dbReference type="PROSITE" id="PS50014"/>
    </source>
</evidence>
<dbReference type="PROSITE" id="PS50014">
    <property type="entry name" value="BROMODOMAIN_2"/>
    <property type="match status" value="2"/>
</dbReference>
<dbReference type="InterPro" id="IPR037382">
    <property type="entry name" value="Rsc/polybromo"/>
</dbReference>
<evidence type="ECO:0000256" key="2">
    <source>
        <dbReference type="ARBA" id="ARBA00022737"/>
    </source>
</evidence>
<comment type="subcellular location">
    <subcellularLocation>
        <location evidence="1">Nucleus</location>
    </subcellularLocation>
</comment>
<dbReference type="PRINTS" id="PR00503">
    <property type="entry name" value="BROMODOMAIN"/>
</dbReference>
<dbReference type="PANTHER" id="PTHR16062">
    <property type="entry name" value="SWI/SNF-RELATED"/>
    <property type="match status" value="1"/>
</dbReference>
<evidence type="ECO:0000313" key="12">
    <source>
        <dbReference type="Proteomes" id="UP000077069"/>
    </source>
</evidence>
<dbReference type="STRING" id="1460663.A0A177CMC5"/>
<dbReference type="GO" id="GO:0016586">
    <property type="term" value="C:RSC-type complex"/>
    <property type="evidence" value="ECO:0007669"/>
    <property type="project" value="InterPro"/>
</dbReference>
<feature type="region of interest" description="Disordered" evidence="9">
    <location>
        <begin position="177"/>
        <end position="235"/>
    </location>
</feature>
<dbReference type="EMBL" id="KV441550">
    <property type="protein sequence ID" value="OAG08704.1"/>
    <property type="molecule type" value="Genomic_DNA"/>
</dbReference>
<feature type="compositionally biased region" description="Basic and acidic residues" evidence="9">
    <location>
        <begin position="17"/>
        <end position="29"/>
    </location>
</feature>
<dbReference type="PROSITE" id="PS00633">
    <property type="entry name" value="BROMODOMAIN_1"/>
    <property type="match status" value="1"/>
</dbReference>
<evidence type="ECO:0000256" key="3">
    <source>
        <dbReference type="ARBA" id="ARBA00022853"/>
    </source>
</evidence>
<keyword evidence="12" id="KW-1185">Reference proteome</keyword>
<dbReference type="SUPFAM" id="SSF47370">
    <property type="entry name" value="Bromodomain"/>
    <property type="match status" value="2"/>
</dbReference>
<dbReference type="GO" id="GO:0006368">
    <property type="term" value="P:transcription elongation by RNA polymerase II"/>
    <property type="evidence" value="ECO:0007669"/>
    <property type="project" value="TreeGrafter"/>
</dbReference>
<dbReference type="SMART" id="SM00297">
    <property type="entry name" value="BROMO"/>
    <property type="match status" value="2"/>
</dbReference>
<organism evidence="11 12">
    <name type="scientific">Paraphaeosphaeria sporulosa</name>
    <dbReference type="NCBI Taxonomy" id="1460663"/>
    <lineage>
        <taxon>Eukaryota</taxon>
        <taxon>Fungi</taxon>
        <taxon>Dikarya</taxon>
        <taxon>Ascomycota</taxon>
        <taxon>Pezizomycotina</taxon>
        <taxon>Dothideomycetes</taxon>
        <taxon>Pleosporomycetidae</taxon>
        <taxon>Pleosporales</taxon>
        <taxon>Massarineae</taxon>
        <taxon>Didymosphaeriaceae</taxon>
        <taxon>Paraphaeosphaeria</taxon>
    </lineage>
</organism>